<evidence type="ECO:0000313" key="7">
    <source>
        <dbReference type="Proteomes" id="UP001583172"/>
    </source>
</evidence>
<accession>A0ABR3V5R9</accession>
<evidence type="ECO:0000259" key="5">
    <source>
        <dbReference type="PROSITE" id="PS50897"/>
    </source>
</evidence>
<dbReference type="InterPro" id="IPR006595">
    <property type="entry name" value="CTLH_C"/>
</dbReference>
<dbReference type="PROSITE" id="PS00678">
    <property type="entry name" value="WD_REPEATS_1"/>
    <property type="match status" value="1"/>
</dbReference>
<evidence type="ECO:0000313" key="6">
    <source>
        <dbReference type="EMBL" id="KAL1837112.1"/>
    </source>
</evidence>
<keyword evidence="1 3" id="KW-0853">WD repeat</keyword>
<feature type="compositionally biased region" description="Low complexity" evidence="4">
    <location>
        <begin position="111"/>
        <end position="121"/>
    </location>
</feature>
<dbReference type="PROSITE" id="PS50294">
    <property type="entry name" value="WD_REPEATS_REGION"/>
    <property type="match status" value="2"/>
</dbReference>
<dbReference type="PANTHER" id="PTHR22838:SF0">
    <property type="entry name" value="WD REPEAT-CONTAINING PROTEIN 26"/>
    <property type="match status" value="1"/>
</dbReference>
<dbReference type="SMART" id="SM00320">
    <property type="entry name" value="WD40"/>
    <property type="match status" value="6"/>
</dbReference>
<dbReference type="Gene3D" id="2.130.10.10">
    <property type="entry name" value="YVTN repeat-like/Quinoprotein amine dehydrogenase"/>
    <property type="match status" value="2"/>
</dbReference>
<evidence type="ECO:0000256" key="1">
    <source>
        <dbReference type="ARBA" id="ARBA00022574"/>
    </source>
</evidence>
<dbReference type="EMBL" id="JAZGSY010000328">
    <property type="protein sequence ID" value="KAL1837112.1"/>
    <property type="molecule type" value="Genomic_DNA"/>
</dbReference>
<evidence type="ECO:0000256" key="3">
    <source>
        <dbReference type="PROSITE-ProRule" id="PRU00221"/>
    </source>
</evidence>
<evidence type="ECO:0000256" key="4">
    <source>
        <dbReference type="SAM" id="MobiDB-lite"/>
    </source>
</evidence>
<feature type="region of interest" description="Disordered" evidence="4">
    <location>
        <begin position="793"/>
        <end position="822"/>
    </location>
</feature>
<evidence type="ECO:0000256" key="2">
    <source>
        <dbReference type="ARBA" id="ARBA00022737"/>
    </source>
</evidence>
<feature type="compositionally biased region" description="Polar residues" evidence="4">
    <location>
        <begin position="801"/>
        <end position="822"/>
    </location>
</feature>
<dbReference type="Proteomes" id="UP001583172">
    <property type="component" value="Unassembled WGS sequence"/>
</dbReference>
<dbReference type="InterPro" id="IPR019775">
    <property type="entry name" value="WD40_repeat_CS"/>
</dbReference>
<reference evidence="6 7" key="1">
    <citation type="journal article" date="2024" name="Commun. Biol.">
        <title>Comparative genomic analysis of thermophilic fungi reveals convergent evolutionary adaptations and gene losses.</title>
        <authorList>
            <person name="Steindorff A.S."/>
            <person name="Aguilar-Pontes M.V."/>
            <person name="Robinson A.J."/>
            <person name="Andreopoulos B."/>
            <person name="LaButti K."/>
            <person name="Kuo A."/>
            <person name="Mondo S."/>
            <person name="Riley R."/>
            <person name="Otillar R."/>
            <person name="Haridas S."/>
            <person name="Lipzen A."/>
            <person name="Grimwood J."/>
            <person name="Schmutz J."/>
            <person name="Clum A."/>
            <person name="Reid I.D."/>
            <person name="Moisan M.C."/>
            <person name="Butler G."/>
            <person name="Nguyen T.T.M."/>
            <person name="Dewar K."/>
            <person name="Conant G."/>
            <person name="Drula E."/>
            <person name="Henrissat B."/>
            <person name="Hansel C."/>
            <person name="Singer S."/>
            <person name="Hutchinson M.I."/>
            <person name="de Vries R.P."/>
            <person name="Natvig D.O."/>
            <person name="Powell A.J."/>
            <person name="Tsang A."/>
            <person name="Grigoriev I.V."/>
        </authorList>
    </citation>
    <scope>NUCLEOTIDE SEQUENCE [LARGE SCALE GENOMIC DNA]</scope>
    <source>
        <strain evidence="6 7">CBS 620.91</strain>
    </source>
</reference>
<dbReference type="CDD" id="cd00200">
    <property type="entry name" value="WD40"/>
    <property type="match status" value="1"/>
</dbReference>
<dbReference type="Pfam" id="PF23627">
    <property type="entry name" value="LisH_WDR26"/>
    <property type="match status" value="1"/>
</dbReference>
<feature type="region of interest" description="Disordered" evidence="4">
    <location>
        <begin position="108"/>
        <end position="257"/>
    </location>
</feature>
<dbReference type="InterPro" id="IPR051350">
    <property type="entry name" value="WD_repeat-ST_regulator"/>
</dbReference>
<dbReference type="Pfam" id="PF00400">
    <property type="entry name" value="WD40"/>
    <property type="match status" value="5"/>
</dbReference>
<dbReference type="InterPro" id="IPR001680">
    <property type="entry name" value="WD40_rpt"/>
</dbReference>
<dbReference type="InterPro" id="IPR015943">
    <property type="entry name" value="WD40/YVTN_repeat-like_dom_sf"/>
</dbReference>
<keyword evidence="7" id="KW-1185">Reference proteome</keyword>
<protein>
    <recommendedName>
        <fullName evidence="5">CTLH domain-containing protein</fullName>
    </recommendedName>
</protein>
<feature type="compositionally biased region" description="Polar residues" evidence="4">
    <location>
        <begin position="229"/>
        <end position="255"/>
    </location>
</feature>
<feature type="domain" description="CTLH" evidence="5">
    <location>
        <begin position="306"/>
        <end position="371"/>
    </location>
</feature>
<gene>
    <name evidence="6" type="ORF">VTJ49DRAFT_4275</name>
</gene>
<dbReference type="PANTHER" id="PTHR22838">
    <property type="entry name" value="WD REPEAT PROTEIN 26-RELATED"/>
    <property type="match status" value="1"/>
</dbReference>
<dbReference type="PROSITE" id="PS50897">
    <property type="entry name" value="CTLH"/>
    <property type="match status" value="1"/>
</dbReference>
<name>A0ABR3V5R9_HUMIN</name>
<sequence length="822" mass="90364">MLQTGLGETQEDPDNWLAGHGDKWVSELDGMNGSKTSSTLNDGISTTELETRYLRLSFGQPSQLLISYLETVGTVVIDHPNLRTTSNPTHPVTFPTPANKRSAHILRERASASSIQSRSASDNPPPPPHLTSSTTAAAARPNRDSLLPQLPPLLGPNPTPSVSDPRAASTPPRPAQVLGRRRQRTGFDGEEAQEGEAPRNDAFGRSPKQKRRRLGSTMLADISRGEPSIRSSQPVSNGSRASTSTQNGTMPSVSRHSWGLAGSGMDETYFGHNREEVSRILIQALHDLGHHAAAAMVEEDSGYQVESPDVVAFRQAVLSGSWVKAEEVLCGKSGDGRGGLVLAPGADRDTMRFRLRQQKFLELLEQRETARALAVLRNELTPLCQQQHQALHLLSRFLMCQDADDLRTKANWDGANGQSRRVLLTQLSESISPSVMLSDHRLATLLDDVKRSQMDRCLYHTSPESPSLCVDHSCPRSRFPSKIMAEFSTPNASSGRMADEIWHVRFSPDGKRLASCGSEDLACVWDVERLTLITQLHGHMNRGIGSLAWSPDSKHLVTCGFDHTARVWNTDTGECIRILGDFNTPVSSAVWTSDGQTIITGSFDKDMSICEWSLRGERLHTWKATYRTEDLALSRDERWLVAMDDQKRIHVYSFPTREHLYDYELNARLTSLTISRDNKFLLINKADSEAVLMDLETRRIVQRYAGHRGGQYTIRSDVGGANENFVISGSEDGRVCFWHKLTGLLIQDLEGHSDSCNAVAWSPVDPCMLASGGDDGRIRIWSNVERVRAAAAAAAPAASGSRHTNGTTHRNSMGSGKSVSTG</sequence>
<organism evidence="6 7">
    <name type="scientific">Humicola insolens</name>
    <name type="common">Soft-rot fungus</name>
    <dbReference type="NCBI Taxonomy" id="85995"/>
    <lineage>
        <taxon>Eukaryota</taxon>
        <taxon>Fungi</taxon>
        <taxon>Dikarya</taxon>
        <taxon>Ascomycota</taxon>
        <taxon>Pezizomycotina</taxon>
        <taxon>Sordariomycetes</taxon>
        <taxon>Sordariomycetidae</taxon>
        <taxon>Sordariales</taxon>
        <taxon>Chaetomiaceae</taxon>
        <taxon>Mycothermus</taxon>
    </lineage>
</organism>
<keyword evidence="2" id="KW-0677">Repeat</keyword>
<proteinExistence type="predicted"/>
<dbReference type="Pfam" id="PF21889">
    <property type="entry name" value="TPR1-like_2nd"/>
    <property type="match status" value="1"/>
</dbReference>
<comment type="caution">
    <text evidence="6">The sequence shown here is derived from an EMBL/GenBank/DDBJ whole genome shotgun (WGS) entry which is preliminary data.</text>
</comment>
<feature type="repeat" description="WD" evidence="3">
    <location>
        <begin position="749"/>
        <end position="782"/>
    </location>
</feature>
<feature type="repeat" description="WD" evidence="3">
    <location>
        <begin position="544"/>
        <end position="578"/>
    </location>
</feature>
<dbReference type="SUPFAM" id="SSF50978">
    <property type="entry name" value="WD40 repeat-like"/>
    <property type="match status" value="1"/>
</dbReference>
<dbReference type="PROSITE" id="PS50082">
    <property type="entry name" value="WD_REPEATS_2"/>
    <property type="match status" value="2"/>
</dbReference>
<feature type="region of interest" description="Disordered" evidence="4">
    <location>
        <begin position="82"/>
        <end position="101"/>
    </location>
</feature>
<dbReference type="InterPro" id="IPR054080">
    <property type="entry name" value="TPR1-like_2nd"/>
</dbReference>
<feature type="compositionally biased region" description="Pro residues" evidence="4">
    <location>
        <begin position="149"/>
        <end position="159"/>
    </location>
</feature>
<dbReference type="InterPro" id="IPR036322">
    <property type="entry name" value="WD40_repeat_dom_sf"/>
</dbReference>